<sequence length="271" mass="30716">MGKLRKAKRINLWDTLVHDGLVSKQANNRENYLSLKNRFDKGLKLCRDTSLFRSFQTAIAPCATQLKRIRCIGLGTPSSENRPLYQLCLLKHLAGGLGIEDVSVWDPHLNALERRFLRQDLRYRVEQVYSSEGFVDEVLWFMPFVPFTSIEWVIEFEQPMFILANNLLSSNVELAEEILTEKYPFCRYIKRYLGGGPKMSEPTPYRCHFSKVKMAATREGIGEGTDEEGEGTDEESDGGSDGESEGGSNQSAPSAPWKDSVSDLKFMKLTN</sequence>
<evidence type="ECO:0000313" key="4">
    <source>
        <dbReference type="Proteomes" id="UP000290900"/>
    </source>
</evidence>
<keyword evidence="4" id="KW-1185">Reference proteome</keyword>
<feature type="domain" description="SRR1-like" evidence="2">
    <location>
        <begin position="63"/>
        <end position="247"/>
    </location>
</feature>
<dbReference type="InterPro" id="IPR012942">
    <property type="entry name" value="SRR1-like"/>
</dbReference>
<dbReference type="Proteomes" id="UP000290900">
    <property type="component" value="Unassembled WGS sequence"/>
</dbReference>
<feature type="compositionally biased region" description="Acidic residues" evidence="1">
    <location>
        <begin position="224"/>
        <end position="244"/>
    </location>
</feature>
<dbReference type="AlphaFoldDB" id="A0A448YJJ2"/>
<dbReference type="OrthoDB" id="551431at2759"/>
<protein>
    <submittedName>
        <fullName evidence="3">DEKNAAC102100</fullName>
    </submittedName>
</protein>
<evidence type="ECO:0000259" key="2">
    <source>
        <dbReference type="Pfam" id="PF07985"/>
    </source>
</evidence>
<feature type="region of interest" description="Disordered" evidence="1">
    <location>
        <begin position="219"/>
        <end position="271"/>
    </location>
</feature>
<proteinExistence type="predicted"/>
<feature type="compositionally biased region" description="Basic and acidic residues" evidence="1">
    <location>
        <begin position="260"/>
        <end position="271"/>
    </location>
</feature>
<dbReference type="Pfam" id="PF07985">
    <property type="entry name" value="SRR1"/>
    <property type="match status" value="1"/>
</dbReference>
<dbReference type="InParanoid" id="A0A448YJJ2"/>
<accession>A0A448YJJ2</accession>
<reference evidence="3 4" key="1">
    <citation type="submission" date="2018-12" db="EMBL/GenBank/DDBJ databases">
        <authorList>
            <person name="Tiukova I."/>
            <person name="Dainat J."/>
        </authorList>
    </citation>
    <scope>NUCLEOTIDE SEQUENCE [LARGE SCALE GENOMIC DNA]</scope>
</reference>
<dbReference type="EMBL" id="CAACVR010000010">
    <property type="protein sequence ID" value="VEU21114.1"/>
    <property type="molecule type" value="Genomic_DNA"/>
</dbReference>
<name>A0A448YJJ2_BRENA</name>
<organism evidence="3 4">
    <name type="scientific">Brettanomyces naardenensis</name>
    <name type="common">Yeast</name>
    <dbReference type="NCBI Taxonomy" id="13370"/>
    <lineage>
        <taxon>Eukaryota</taxon>
        <taxon>Fungi</taxon>
        <taxon>Dikarya</taxon>
        <taxon>Ascomycota</taxon>
        <taxon>Saccharomycotina</taxon>
        <taxon>Pichiomycetes</taxon>
        <taxon>Pichiales</taxon>
        <taxon>Pichiaceae</taxon>
        <taxon>Brettanomyces</taxon>
    </lineage>
</organism>
<gene>
    <name evidence="3" type="ORF">BRENAR_LOCUS1849</name>
</gene>
<evidence type="ECO:0000256" key="1">
    <source>
        <dbReference type="SAM" id="MobiDB-lite"/>
    </source>
</evidence>
<evidence type="ECO:0000313" key="3">
    <source>
        <dbReference type="EMBL" id="VEU21114.1"/>
    </source>
</evidence>